<dbReference type="AlphaFoldDB" id="A0A095SJ72"/>
<dbReference type="Gene3D" id="1.10.10.1130">
    <property type="entry name" value="Uncharacterised protein PF10982, DUF2789"/>
    <property type="match status" value="1"/>
</dbReference>
<name>A0A095SJ72_9GAMM</name>
<reference evidence="1 2" key="1">
    <citation type="submission" date="2012-09" db="EMBL/GenBank/DDBJ databases">
        <title>Genome Sequence of alkane-degrading Bacterium Alcanivorax sp. 19-m-6.</title>
        <authorList>
            <person name="Lai Q."/>
            <person name="Shao Z."/>
        </authorList>
    </citation>
    <scope>NUCLEOTIDE SEQUENCE [LARGE SCALE GENOMIC DNA]</scope>
    <source>
        <strain evidence="1 2">19-m-6</strain>
    </source>
</reference>
<evidence type="ECO:0000313" key="2">
    <source>
        <dbReference type="Proteomes" id="UP000029444"/>
    </source>
</evidence>
<dbReference type="Proteomes" id="UP000029444">
    <property type="component" value="Unassembled WGS sequence"/>
</dbReference>
<comment type="caution">
    <text evidence="1">The sequence shown here is derived from an EMBL/GenBank/DDBJ whole genome shotgun (WGS) entry which is preliminary data.</text>
</comment>
<organism evidence="1 2">
    <name type="scientific">Alcanivorax nanhaiticus</name>
    <dbReference type="NCBI Taxonomy" id="1177154"/>
    <lineage>
        <taxon>Bacteria</taxon>
        <taxon>Pseudomonadati</taxon>
        <taxon>Pseudomonadota</taxon>
        <taxon>Gammaproteobacteria</taxon>
        <taxon>Oceanospirillales</taxon>
        <taxon>Alcanivoracaceae</taxon>
        <taxon>Alcanivorax</taxon>
    </lineage>
</organism>
<dbReference type="RefSeq" id="WP_035232659.1">
    <property type="nucleotide sequence ID" value="NZ_ARXV01000007.1"/>
</dbReference>
<keyword evidence="2" id="KW-1185">Reference proteome</keyword>
<dbReference type="OrthoDB" id="5828847at2"/>
<evidence type="ECO:0008006" key="3">
    <source>
        <dbReference type="Google" id="ProtNLM"/>
    </source>
</evidence>
<dbReference type="Pfam" id="PF10982">
    <property type="entry name" value="DUF2789"/>
    <property type="match status" value="1"/>
</dbReference>
<dbReference type="eggNOG" id="COG2040">
    <property type="taxonomic scope" value="Bacteria"/>
</dbReference>
<proteinExistence type="predicted"/>
<sequence length="78" mass="8749">MDTATHDLQTLFAQLGLDNSDADIEEFIHQHAGTLSDSMHLHQAPFWSESQAKFLAESVREDADWAEVVDSLSALLRH</sequence>
<gene>
    <name evidence="1" type="ORF">Y5S_01958</name>
</gene>
<evidence type="ECO:0000313" key="1">
    <source>
        <dbReference type="EMBL" id="KGD64592.1"/>
    </source>
</evidence>
<dbReference type="PATRIC" id="fig|1177154.3.peg.1991"/>
<accession>A0A095SJ72</accession>
<protein>
    <recommendedName>
        <fullName evidence="3">DUF2789 domain-containing protein</fullName>
    </recommendedName>
</protein>
<dbReference type="EMBL" id="ARXV01000007">
    <property type="protein sequence ID" value="KGD64592.1"/>
    <property type="molecule type" value="Genomic_DNA"/>
</dbReference>
<dbReference type="InterPro" id="IPR021250">
    <property type="entry name" value="DUF2789"/>
</dbReference>
<dbReference type="STRING" id="1177154.Y5S_01958"/>
<dbReference type="InterPro" id="IPR038086">
    <property type="entry name" value="DUF2789_sf"/>
</dbReference>